<comment type="caution">
    <text evidence="1">The sequence shown here is derived from an EMBL/GenBank/DDBJ whole genome shotgun (WGS) entry which is preliminary data.</text>
</comment>
<dbReference type="EMBL" id="CAJOBR010005861">
    <property type="protein sequence ID" value="CAF4830458.1"/>
    <property type="molecule type" value="Genomic_DNA"/>
</dbReference>
<protein>
    <submittedName>
        <fullName evidence="1">Uncharacterized protein</fullName>
    </submittedName>
</protein>
<gene>
    <name evidence="1" type="ORF">QYT958_LOCUS25682</name>
</gene>
<evidence type="ECO:0000313" key="2">
    <source>
        <dbReference type="Proteomes" id="UP000663848"/>
    </source>
</evidence>
<dbReference type="Proteomes" id="UP000663848">
    <property type="component" value="Unassembled WGS sequence"/>
</dbReference>
<organism evidence="1 2">
    <name type="scientific">Rotaria socialis</name>
    <dbReference type="NCBI Taxonomy" id="392032"/>
    <lineage>
        <taxon>Eukaryota</taxon>
        <taxon>Metazoa</taxon>
        <taxon>Spiralia</taxon>
        <taxon>Gnathifera</taxon>
        <taxon>Rotifera</taxon>
        <taxon>Eurotatoria</taxon>
        <taxon>Bdelloidea</taxon>
        <taxon>Philodinida</taxon>
        <taxon>Philodinidae</taxon>
        <taxon>Rotaria</taxon>
    </lineage>
</organism>
<reference evidence="1" key="1">
    <citation type="submission" date="2021-02" db="EMBL/GenBank/DDBJ databases">
        <authorList>
            <person name="Nowell W R."/>
        </authorList>
    </citation>
    <scope>NUCLEOTIDE SEQUENCE</scope>
</reference>
<proteinExistence type="predicted"/>
<accession>A0A821QQR7</accession>
<name>A0A821QQR7_9BILA</name>
<sequence>MNYMQVAGRESIHVAINDAVLHALRTRSTSDSTVGIPEAPIIHIGIENAAYYGEYEGENDDAIIRTYL</sequence>
<evidence type="ECO:0000313" key="1">
    <source>
        <dbReference type="EMBL" id="CAF4830458.1"/>
    </source>
</evidence>
<dbReference type="AlphaFoldDB" id="A0A821QQR7"/>